<proteinExistence type="predicted"/>
<name>A0A8J6U634_9HYPH</name>
<accession>A0A8J6U634</accession>
<gene>
    <name evidence="1" type="ORF">ICI42_22915</name>
</gene>
<dbReference type="Proteomes" id="UP000643405">
    <property type="component" value="Unassembled WGS sequence"/>
</dbReference>
<keyword evidence="2" id="KW-1185">Reference proteome</keyword>
<protein>
    <submittedName>
        <fullName evidence="1">Uncharacterized protein</fullName>
    </submittedName>
</protein>
<dbReference type="EMBL" id="JACVVX010000015">
    <property type="protein sequence ID" value="MBD0417490.1"/>
    <property type="molecule type" value="Genomic_DNA"/>
</dbReference>
<comment type="caution">
    <text evidence="1">The sequence shown here is derived from an EMBL/GenBank/DDBJ whole genome shotgun (WGS) entry which is preliminary data.</text>
</comment>
<evidence type="ECO:0000313" key="1">
    <source>
        <dbReference type="EMBL" id="MBD0417490.1"/>
    </source>
</evidence>
<dbReference type="AlphaFoldDB" id="A0A8J6U634"/>
<sequence length="75" mass="8181">MTRPALHSHRAPSAADDNLLPEERLDAAIAAARGDLWAAAMALAMELGETKTELLLTRAAVSHGFSRGWHHRRRG</sequence>
<dbReference type="RefSeq" id="WP_188166930.1">
    <property type="nucleotide sequence ID" value="NZ_JACVVX010000015.1"/>
</dbReference>
<organism evidence="1 2">
    <name type="scientific">Oryzicola mucosus</name>
    <dbReference type="NCBI Taxonomy" id="2767425"/>
    <lineage>
        <taxon>Bacteria</taxon>
        <taxon>Pseudomonadati</taxon>
        <taxon>Pseudomonadota</taxon>
        <taxon>Alphaproteobacteria</taxon>
        <taxon>Hyphomicrobiales</taxon>
        <taxon>Phyllobacteriaceae</taxon>
        <taxon>Oryzicola</taxon>
    </lineage>
</organism>
<reference evidence="1" key="1">
    <citation type="submission" date="2020-09" db="EMBL/GenBank/DDBJ databases">
        <title>Genome seq and assembly of Tianweitania sp.</title>
        <authorList>
            <person name="Chhetri G."/>
        </authorList>
    </citation>
    <scope>NUCLEOTIDE SEQUENCE</scope>
    <source>
        <strain evidence="1">Rool2</strain>
    </source>
</reference>
<evidence type="ECO:0000313" key="2">
    <source>
        <dbReference type="Proteomes" id="UP000643405"/>
    </source>
</evidence>